<gene>
    <name evidence="5" type="ORF">JF887_01235</name>
</gene>
<keyword evidence="2" id="KW-0808">Transferase</keyword>
<evidence type="ECO:0000259" key="3">
    <source>
        <dbReference type="Pfam" id="PF00534"/>
    </source>
</evidence>
<sequence length="394" mass="43602">MRRRWSVRTRHCGEPWRRGRGIADGRLTARAGTTRVLIVAQPLDAGVPRHVLDIVDELAGKNFELTVVCPRGSFLWERLCGRPEVRLETFTGRREPHLTDLIWVLRLVRMVRRSDVVHAHSSKAAWLARLAALIAGRRWSCVVTPHAWSFWALSGRSRQVLVVLERLAAHACAAIVAVSRYEQEEGLRLGIGRTAQYRVILNGIDLERFRAKRTPDGDLVLMVGRLAPQKRPELAIRALALARKQRPTMELVMAGSGDVGGDLRRLAHQLGVGEAVHLLGPRNDVPDLLSRAGCVLATSVYEGCSLAILEAMAAGVPVVAVRFGGVDELVEHDVTGLLCNDRPEDVAAALVQVCGDAETVSRMGEEGRRRAWQRYSRQRMAQSLATLYESLARG</sequence>
<evidence type="ECO:0000256" key="1">
    <source>
        <dbReference type="ARBA" id="ARBA00022676"/>
    </source>
</evidence>
<dbReference type="Proteomes" id="UP000614410">
    <property type="component" value="Unassembled WGS sequence"/>
</dbReference>
<dbReference type="AlphaFoldDB" id="A0A934KMW0"/>
<name>A0A934KMW0_9BACT</name>
<dbReference type="EMBL" id="JAEKNN010000006">
    <property type="protein sequence ID" value="MBJ7608042.1"/>
    <property type="molecule type" value="Genomic_DNA"/>
</dbReference>
<dbReference type="PANTHER" id="PTHR12526:SF510">
    <property type="entry name" value="D-INOSITOL 3-PHOSPHATE GLYCOSYLTRANSFERASE"/>
    <property type="match status" value="1"/>
</dbReference>
<evidence type="ECO:0000256" key="2">
    <source>
        <dbReference type="ARBA" id="ARBA00022679"/>
    </source>
</evidence>
<dbReference type="Pfam" id="PF13579">
    <property type="entry name" value="Glyco_trans_4_4"/>
    <property type="match status" value="1"/>
</dbReference>
<dbReference type="InterPro" id="IPR028098">
    <property type="entry name" value="Glyco_trans_4-like_N"/>
</dbReference>
<proteinExistence type="predicted"/>
<accession>A0A934KMW0</accession>
<protein>
    <submittedName>
        <fullName evidence="5">Glycosyltransferase family 4 protein</fullName>
    </submittedName>
</protein>
<dbReference type="Pfam" id="PF00534">
    <property type="entry name" value="Glycos_transf_1"/>
    <property type="match status" value="1"/>
</dbReference>
<organism evidence="5 6">
    <name type="scientific">Candidatus Amunia macphersoniae</name>
    <dbReference type="NCBI Taxonomy" id="3127014"/>
    <lineage>
        <taxon>Bacteria</taxon>
        <taxon>Bacillati</taxon>
        <taxon>Candidatus Dormiibacterota</taxon>
        <taxon>Candidatus Dormibacteria</taxon>
        <taxon>Candidatus Aeolococcales</taxon>
        <taxon>Candidatus Aeolococcaceae</taxon>
        <taxon>Candidatus Amunia</taxon>
    </lineage>
</organism>
<evidence type="ECO:0000313" key="6">
    <source>
        <dbReference type="Proteomes" id="UP000614410"/>
    </source>
</evidence>
<comment type="caution">
    <text evidence="5">The sequence shown here is derived from an EMBL/GenBank/DDBJ whole genome shotgun (WGS) entry which is preliminary data.</text>
</comment>
<keyword evidence="1" id="KW-0328">Glycosyltransferase</keyword>
<evidence type="ECO:0000313" key="5">
    <source>
        <dbReference type="EMBL" id="MBJ7608042.1"/>
    </source>
</evidence>
<dbReference type="GO" id="GO:0016757">
    <property type="term" value="F:glycosyltransferase activity"/>
    <property type="evidence" value="ECO:0007669"/>
    <property type="project" value="UniProtKB-KW"/>
</dbReference>
<reference evidence="5 6" key="1">
    <citation type="submission" date="2020-10" db="EMBL/GenBank/DDBJ databases">
        <title>Ca. Dormibacterota MAGs.</title>
        <authorList>
            <person name="Montgomery K."/>
        </authorList>
    </citation>
    <scope>NUCLEOTIDE SEQUENCE [LARGE SCALE GENOMIC DNA]</scope>
    <source>
        <strain evidence="5">Mitchell_Peninsula_5</strain>
    </source>
</reference>
<feature type="domain" description="Glycosyl transferase family 1" evidence="3">
    <location>
        <begin position="208"/>
        <end position="370"/>
    </location>
</feature>
<evidence type="ECO:0000259" key="4">
    <source>
        <dbReference type="Pfam" id="PF13579"/>
    </source>
</evidence>
<dbReference type="SUPFAM" id="SSF53756">
    <property type="entry name" value="UDP-Glycosyltransferase/glycogen phosphorylase"/>
    <property type="match status" value="1"/>
</dbReference>
<dbReference type="InterPro" id="IPR001296">
    <property type="entry name" value="Glyco_trans_1"/>
</dbReference>
<dbReference type="Gene3D" id="3.40.50.2000">
    <property type="entry name" value="Glycogen Phosphorylase B"/>
    <property type="match status" value="2"/>
</dbReference>
<dbReference type="CDD" id="cd03801">
    <property type="entry name" value="GT4_PimA-like"/>
    <property type="match status" value="1"/>
</dbReference>
<dbReference type="PANTHER" id="PTHR12526">
    <property type="entry name" value="GLYCOSYLTRANSFERASE"/>
    <property type="match status" value="1"/>
</dbReference>
<feature type="domain" description="Glycosyltransferase subfamily 4-like N-terminal" evidence="4">
    <location>
        <begin position="46"/>
        <end position="203"/>
    </location>
</feature>